<dbReference type="Proteomes" id="UP000192940">
    <property type="component" value="Chromosome I"/>
</dbReference>
<dbReference type="PRINTS" id="PR00834">
    <property type="entry name" value="PROTEASES2C"/>
</dbReference>
<comment type="similarity">
    <text evidence="1">Belongs to the peptidase S1C family.</text>
</comment>
<dbReference type="Pfam" id="PF13365">
    <property type="entry name" value="Trypsin_2"/>
    <property type="match status" value="1"/>
</dbReference>
<keyword evidence="6" id="KW-1133">Transmembrane helix</keyword>
<dbReference type="RefSeq" id="WP_208916914.1">
    <property type="nucleotide sequence ID" value="NZ_LT840184.1"/>
</dbReference>
<feature type="transmembrane region" description="Helical" evidence="6">
    <location>
        <begin position="39"/>
        <end position="63"/>
    </location>
</feature>
<dbReference type="InterPro" id="IPR001940">
    <property type="entry name" value="Peptidase_S1C"/>
</dbReference>
<protein>
    <submittedName>
        <fullName evidence="8">Serine protease, S1-C subfamily, contains C-terminal PDZ domain</fullName>
    </submittedName>
</protein>
<proteinExistence type="inferred from homology"/>
<dbReference type="InterPro" id="IPR009003">
    <property type="entry name" value="Peptidase_S1_PA"/>
</dbReference>
<evidence type="ECO:0000256" key="1">
    <source>
        <dbReference type="ARBA" id="ARBA00010541"/>
    </source>
</evidence>
<keyword evidence="9" id="KW-1185">Reference proteome</keyword>
<evidence type="ECO:0000313" key="9">
    <source>
        <dbReference type="Proteomes" id="UP000192940"/>
    </source>
</evidence>
<evidence type="ECO:0000313" key="8">
    <source>
        <dbReference type="EMBL" id="SMF92872.1"/>
    </source>
</evidence>
<evidence type="ECO:0000256" key="5">
    <source>
        <dbReference type="SAM" id="MobiDB-lite"/>
    </source>
</evidence>
<keyword evidence="2 8" id="KW-0645">Protease</keyword>
<dbReference type="AlphaFoldDB" id="A0A1X7HTQ6"/>
<dbReference type="Gene3D" id="2.40.10.10">
    <property type="entry name" value="Trypsin-like serine proteases"/>
    <property type="match status" value="2"/>
</dbReference>
<evidence type="ECO:0000256" key="3">
    <source>
        <dbReference type="ARBA" id="ARBA00022801"/>
    </source>
</evidence>
<dbReference type="FunFam" id="2.40.10.10:FF:000001">
    <property type="entry name" value="Periplasmic serine protease DegS"/>
    <property type="match status" value="1"/>
</dbReference>
<keyword evidence="6" id="KW-0812">Transmembrane</keyword>
<dbReference type="InterPro" id="IPR001478">
    <property type="entry name" value="PDZ"/>
</dbReference>
<dbReference type="Pfam" id="PF13180">
    <property type="entry name" value="PDZ_2"/>
    <property type="match status" value="1"/>
</dbReference>
<dbReference type="GO" id="GO:0006508">
    <property type="term" value="P:proteolysis"/>
    <property type="evidence" value="ECO:0007669"/>
    <property type="project" value="UniProtKB-KW"/>
</dbReference>
<evidence type="ECO:0000256" key="2">
    <source>
        <dbReference type="ARBA" id="ARBA00022670"/>
    </source>
</evidence>
<dbReference type="STRING" id="1313296.SAMN05661091_6070"/>
<organism evidence="8 9">
    <name type="scientific">Paenibacillus uliginis N3/975</name>
    <dbReference type="NCBI Taxonomy" id="1313296"/>
    <lineage>
        <taxon>Bacteria</taxon>
        <taxon>Bacillati</taxon>
        <taxon>Bacillota</taxon>
        <taxon>Bacilli</taxon>
        <taxon>Bacillales</taxon>
        <taxon>Paenibacillaceae</taxon>
        <taxon>Paenibacillus</taxon>
    </lineage>
</organism>
<gene>
    <name evidence="8" type="ORF">SAMN05661091_6070</name>
</gene>
<dbReference type="Gene3D" id="2.30.42.10">
    <property type="match status" value="1"/>
</dbReference>
<evidence type="ECO:0000256" key="6">
    <source>
        <dbReference type="SAM" id="Phobius"/>
    </source>
</evidence>
<dbReference type="InterPro" id="IPR043504">
    <property type="entry name" value="Peptidase_S1_PA_chymotrypsin"/>
</dbReference>
<dbReference type="GO" id="GO:0004252">
    <property type="term" value="F:serine-type endopeptidase activity"/>
    <property type="evidence" value="ECO:0007669"/>
    <property type="project" value="InterPro"/>
</dbReference>
<dbReference type="InterPro" id="IPR051201">
    <property type="entry name" value="Chloro_Bact_Ser_Proteases"/>
</dbReference>
<feature type="compositionally biased region" description="Acidic residues" evidence="5">
    <location>
        <begin position="118"/>
        <end position="139"/>
    </location>
</feature>
<evidence type="ECO:0000259" key="7">
    <source>
        <dbReference type="Pfam" id="PF13180"/>
    </source>
</evidence>
<name>A0A1X7HTQ6_9BACL</name>
<keyword evidence="4" id="KW-0720">Serine protease</keyword>
<dbReference type="PANTHER" id="PTHR43343">
    <property type="entry name" value="PEPTIDASE S12"/>
    <property type="match status" value="1"/>
</dbReference>
<reference evidence="8 9" key="1">
    <citation type="submission" date="2017-04" db="EMBL/GenBank/DDBJ databases">
        <authorList>
            <person name="Afonso C.L."/>
            <person name="Miller P.J."/>
            <person name="Scott M.A."/>
            <person name="Spackman E."/>
            <person name="Goraichik I."/>
            <person name="Dimitrov K.M."/>
            <person name="Suarez D.L."/>
            <person name="Swayne D.E."/>
        </authorList>
    </citation>
    <scope>NUCLEOTIDE SEQUENCE [LARGE SCALE GENOMIC DNA]</scope>
    <source>
        <strain evidence="8 9">N3/975</strain>
    </source>
</reference>
<accession>A0A1X7HTQ6</accession>
<dbReference type="SUPFAM" id="SSF50494">
    <property type="entry name" value="Trypsin-like serine proteases"/>
    <property type="match status" value="1"/>
</dbReference>
<keyword evidence="6" id="KW-0472">Membrane</keyword>
<dbReference type="SUPFAM" id="SSF50156">
    <property type="entry name" value="PDZ domain-like"/>
    <property type="match status" value="1"/>
</dbReference>
<dbReference type="EMBL" id="LT840184">
    <property type="protein sequence ID" value="SMF92872.1"/>
    <property type="molecule type" value="Genomic_DNA"/>
</dbReference>
<dbReference type="InterPro" id="IPR036034">
    <property type="entry name" value="PDZ_sf"/>
</dbReference>
<dbReference type="PANTHER" id="PTHR43343:SF3">
    <property type="entry name" value="PROTEASE DO-LIKE 8, CHLOROPLASTIC"/>
    <property type="match status" value="1"/>
</dbReference>
<feature type="domain" description="PDZ" evidence="7">
    <location>
        <begin position="352"/>
        <end position="450"/>
    </location>
</feature>
<evidence type="ECO:0000256" key="4">
    <source>
        <dbReference type="ARBA" id="ARBA00022825"/>
    </source>
</evidence>
<feature type="region of interest" description="Disordered" evidence="5">
    <location>
        <begin position="112"/>
        <end position="139"/>
    </location>
</feature>
<keyword evidence="3" id="KW-0378">Hydrolase</keyword>
<sequence>MGLFKDDFYSTKVSRRSKKTSEDRPGRVKWRSSRRRRSLSTFQISAISSVCSALIAVLLFSLLTGHPSTSSRIAIMNGQPIAQTEGDPYERLVNAAAKVRPAVVSVVTHKDPKPITSEEQDSSELEEGIIPEEGDMPEELPEDFDLGEDFDFDFGDDFGGGLDESKLGSGVIFKKIEGKAYVITNNHVIEGADSLEVVTVKGDTKEATLVGTDRVSDLAVLSIDSKGIGEVAELGDSSKLRLGEMVFAIGNPLGLGDTLTSGIISYTNRVIPVSLNQDGVFDWEAEVIQTDAAINEGNSGGALVDLNGKVIGINTMKIADKGVEGLGFAIPTNDVTEIVKELMLNGKIARPYLGVYTIDLSNPYVPMSKQEMKDLKLPKTVTEGVIVLDALGPAKEAGLKLNDVITKFNGKPIHTTLDLRKFLYKQTKIGDDLNVTFYRGGKEQSLKVPLEEKPGE</sequence>